<evidence type="ECO:0000313" key="1">
    <source>
        <dbReference type="EMBL" id="SUS04954.1"/>
    </source>
</evidence>
<dbReference type="InterPro" id="IPR008593">
    <property type="entry name" value="Dam_MeTrfase"/>
</dbReference>
<dbReference type="Pfam" id="PF05869">
    <property type="entry name" value="Dam"/>
    <property type="match status" value="1"/>
</dbReference>
<protein>
    <submittedName>
        <fullName evidence="1">Uncharacterized protein</fullName>
    </submittedName>
</protein>
<sequence>MTIISLPAAATPLVNGAACSLPALIDRARTRLAEARTSAEILEVRAAAKAALHYAKLLEAANETQADCLLLIKRAEIRMADEIDAAQQRGEVARADIHGRGIQSSVRTSDTRPTTLNELGLSRQRVAEWREMRDAGEAVVDEAIQAALDEGRAPTNADIQRAVKGGHFRSHFTGENEWYTPAPYVEAARACLGSIDLDPATAPAAQETIRAARFFTRDDDGLKHEWHGRIWLNPPYAQPDIARFIVKLLAEIAAGRATEAILLTHNYTDTAWFHAAAGQCAALCFTRGRIRFVGASGEIAAPTQGQAFFYFGPGIERFRASFASFGFIR</sequence>
<gene>
    <name evidence="1" type="ORF">DF3PB_160006</name>
</gene>
<organism evidence="1">
    <name type="scientific">metagenome</name>
    <dbReference type="NCBI Taxonomy" id="256318"/>
    <lineage>
        <taxon>unclassified sequences</taxon>
        <taxon>metagenomes</taxon>
    </lineage>
</organism>
<dbReference type="GO" id="GO:0009007">
    <property type="term" value="F:site-specific DNA-methyltransferase (adenine-specific) activity"/>
    <property type="evidence" value="ECO:0007669"/>
    <property type="project" value="InterPro"/>
</dbReference>
<dbReference type="GO" id="GO:0003677">
    <property type="term" value="F:DNA binding"/>
    <property type="evidence" value="ECO:0007669"/>
    <property type="project" value="InterPro"/>
</dbReference>
<proteinExistence type="predicted"/>
<accession>A0A380TBV5</accession>
<reference evidence="1" key="1">
    <citation type="submission" date="2018-07" db="EMBL/GenBank/DDBJ databases">
        <authorList>
            <person name="Quirk P.G."/>
            <person name="Krulwich T.A."/>
        </authorList>
    </citation>
    <scope>NUCLEOTIDE SEQUENCE</scope>
</reference>
<name>A0A380TBV5_9ZZZZ</name>
<dbReference type="AlphaFoldDB" id="A0A380TBV5"/>
<dbReference type="GO" id="GO:0009307">
    <property type="term" value="P:DNA restriction-modification system"/>
    <property type="evidence" value="ECO:0007669"/>
    <property type="project" value="InterPro"/>
</dbReference>
<dbReference type="EMBL" id="UIDG01000068">
    <property type="protein sequence ID" value="SUS04954.1"/>
    <property type="molecule type" value="Genomic_DNA"/>
</dbReference>